<dbReference type="InterPro" id="IPR024146">
    <property type="entry name" value="Claspin"/>
</dbReference>
<feature type="compositionally biased region" description="Low complexity" evidence="5">
    <location>
        <begin position="761"/>
        <end position="771"/>
    </location>
</feature>
<feature type="compositionally biased region" description="Acidic residues" evidence="5">
    <location>
        <begin position="216"/>
        <end position="229"/>
    </location>
</feature>
<keyword evidence="7" id="KW-1185">Reference proteome</keyword>
<gene>
    <name evidence="6" type="ORF">GDO81_005979</name>
</gene>
<evidence type="ECO:0000256" key="5">
    <source>
        <dbReference type="SAM" id="MobiDB-lite"/>
    </source>
</evidence>
<keyword evidence="2" id="KW-0597">Phosphoprotein</keyword>
<evidence type="ECO:0000256" key="2">
    <source>
        <dbReference type="ARBA" id="ARBA00022553"/>
    </source>
</evidence>
<dbReference type="AlphaFoldDB" id="A0AAV7CTP0"/>
<feature type="region of interest" description="Disordered" evidence="5">
    <location>
        <begin position="1223"/>
        <end position="1274"/>
    </location>
</feature>
<keyword evidence="4" id="KW-0175">Coiled coil</keyword>
<dbReference type="GO" id="GO:0007095">
    <property type="term" value="P:mitotic G2 DNA damage checkpoint signaling"/>
    <property type="evidence" value="ECO:0007669"/>
    <property type="project" value="TreeGrafter"/>
</dbReference>
<evidence type="ECO:0000256" key="3">
    <source>
        <dbReference type="ARBA" id="ARBA00023242"/>
    </source>
</evidence>
<feature type="compositionally biased region" description="Acidic residues" evidence="5">
    <location>
        <begin position="946"/>
        <end position="974"/>
    </location>
</feature>
<feature type="region of interest" description="Disordered" evidence="5">
    <location>
        <begin position="146"/>
        <end position="275"/>
    </location>
</feature>
<feature type="compositionally biased region" description="Acidic residues" evidence="5">
    <location>
        <begin position="72"/>
        <end position="81"/>
    </location>
</feature>
<feature type="compositionally biased region" description="Basic and acidic residues" evidence="5">
    <location>
        <begin position="230"/>
        <end position="241"/>
    </location>
</feature>
<feature type="compositionally biased region" description="Acidic residues" evidence="5">
    <location>
        <begin position="928"/>
        <end position="938"/>
    </location>
</feature>
<feature type="region of interest" description="Disordered" evidence="5">
    <location>
        <begin position="585"/>
        <end position="656"/>
    </location>
</feature>
<dbReference type="PANTHER" id="PTHR14396">
    <property type="entry name" value="CLASPIN"/>
    <property type="match status" value="1"/>
</dbReference>
<dbReference type="PANTHER" id="PTHR14396:SF10">
    <property type="entry name" value="CLASPIN"/>
    <property type="match status" value="1"/>
</dbReference>
<name>A0AAV7CTP0_ENGPU</name>
<feature type="compositionally biased region" description="Acidic residues" evidence="5">
    <location>
        <begin position="634"/>
        <end position="646"/>
    </location>
</feature>
<feature type="compositionally biased region" description="Acidic residues" evidence="5">
    <location>
        <begin position="248"/>
        <end position="257"/>
    </location>
</feature>
<feature type="region of interest" description="Disordered" evidence="5">
    <location>
        <begin position="1160"/>
        <end position="1188"/>
    </location>
</feature>
<feature type="compositionally biased region" description="Acidic residues" evidence="5">
    <location>
        <begin position="593"/>
        <end position="623"/>
    </location>
</feature>
<evidence type="ECO:0000256" key="1">
    <source>
        <dbReference type="ARBA" id="ARBA00004123"/>
    </source>
</evidence>
<feature type="compositionally biased region" description="Acidic residues" evidence="5">
    <location>
        <begin position="1004"/>
        <end position="1029"/>
    </location>
</feature>
<accession>A0AAV7CTP0</accession>
<keyword evidence="3" id="KW-0539">Nucleus</keyword>
<proteinExistence type="predicted"/>
<organism evidence="6 7">
    <name type="scientific">Engystomops pustulosus</name>
    <name type="common">Tungara frog</name>
    <name type="synonym">Physalaemus pustulosus</name>
    <dbReference type="NCBI Taxonomy" id="76066"/>
    <lineage>
        <taxon>Eukaryota</taxon>
        <taxon>Metazoa</taxon>
        <taxon>Chordata</taxon>
        <taxon>Craniata</taxon>
        <taxon>Vertebrata</taxon>
        <taxon>Euteleostomi</taxon>
        <taxon>Amphibia</taxon>
        <taxon>Batrachia</taxon>
        <taxon>Anura</taxon>
        <taxon>Neobatrachia</taxon>
        <taxon>Hyloidea</taxon>
        <taxon>Leptodactylidae</taxon>
        <taxon>Leiuperinae</taxon>
        <taxon>Engystomops</taxon>
    </lineage>
</organism>
<evidence type="ECO:0000313" key="7">
    <source>
        <dbReference type="Proteomes" id="UP000824782"/>
    </source>
</evidence>
<evidence type="ECO:0008006" key="8">
    <source>
        <dbReference type="Google" id="ProtNLM"/>
    </source>
</evidence>
<protein>
    <recommendedName>
        <fullName evidence="8">Claspin</fullName>
    </recommendedName>
</protein>
<dbReference type="EMBL" id="WNYA01000002">
    <property type="protein sequence ID" value="KAG8588444.1"/>
    <property type="molecule type" value="Genomic_DNA"/>
</dbReference>
<comment type="caution">
    <text evidence="6">The sequence shown here is derived from an EMBL/GenBank/DDBJ whole genome shotgun (WGS) entry which is preliminary data.</text>
</comment>
<evidence type="ECO:0000313" key="6">
    <source>
        <dbReference type="EMBL" id="KAG8588444.1"/>
    </source>
</evidence>
<dbReference type="GO" id="GO:0005634">
    <property type="term" value="C:nucleus"/>
    <property type="evidence" value="ECO:0007669"/>
    <property type="project" value="UniProtKB-SubCell"/>
</dbReference>
<evidence type="ECO:0000256" key="4">
    <source>
        <dbReference type="SAM" id="Coils"/>
    </source>
</evidence>
<feature type="region of interest" description="Disordered" evidence="5">
    <location>
        <begin position="71"/>
        <end position="111"/>
    </location>
</feature>
<feature type="region of interest" description="Disordered" evidence="5">
    <location>
        <begin position="921"/>
        <end position="1029"/>
    </location>
</feature>
<feature type="compositionally biased region" description="Basic and acidic residues" evidence="5">
    <location>
        <begin position="1226"/>
        <end position="1236"/>
    </location>
</feature>
<feature type="compositionally biased region" description="Basic and acidic residues" evidence="5">
    <location>
        <begin position="160"/>
        <end position="184"/>
    </location>
</feature>
<comment type="subcellular location">
    <subcellularLocation>
        <location evidence="1">Nucleus</location>
    </subcellularLocation>
</comment>
<sequence>MAASPELQAYLTSEDNNIGLKVLESDSDSGQGSCRMASPTDKQEGMNYVDNGDSDDDVLVLKRCKNKRVFEESDSELETDDTTLLTANPKQSLESDEENKENKVTERLKPRRICSTLLDSDSDGDLGTVNEVKNLEAIIDKESLQKNTYFKSSKKQAGAEVKEKSKSKRRAEERRKKSSIEKIRKDKKQNSSPQREEDQVPLNDSGCLLADGDLFDKDEESDNPEEESLEAIRAKVKDRFKSHAPISDEVEDEEGLEEQATASTRKERKAARMSKEAIKQLHSETQRLLRESAVSLPYHLPQPKSIHDFFKRRSRPVAQGDAMQLIKSSKYQPLNAEDKTNAQAQTTEPTGYNSTADFMVNSEVLPQKPPTAGLDEAFNDVSVDVDRQSSGSIEIKPIGVSNSEKSTLLSDEADQTIATLQPKEDIKEDNHIISQNISDATEDNVLNVAVVQEKPKLSKVEKLRALGINLSIKPCLCPDDGSFVNLDEPKPNKDLEALKERFLKHSLHKVKAVTERKVHLNIVRKETTAEGKEELRADIVPVTVDVENLEDKIQGKPGEKLQVLKAKLQEAMKLRRIEERQKRQALYNLDNENGYEDEEEEEEEEMTDESEEEDGEQGNEEGYTETLENLLGEDVNEDEPVDDSLEESGVTEMSISVPRPVATESSLMLFKDSSTKIGDSISDKMGHDDECKGNDKLEEDDFLLPMTKDNSHNSSFELIGSMIPSYQPLNKSGRNSLLPGVGGFRSPSPVTFKANFLSSASKSSGKMSEPSLPVEDSQDLYNASPEPKASFACAGVESRFHFSLEDDTQSQLLDADGFLNVGHNRSKYSSAKQRLVLDTMDENAMDANMGELLDLCSGNFRGSVSDSSQHNEDVSKKDAMDELLGLCSGNFVSQADSSTQESSGLLKANAQIRKDYTVASFPAKRENDDEEYGEEEFGDFQLLPCDETDSEKEGEEEDDDDDIEKEDEDDEEEEILRKQGRKRKLKLQDFMEDEAELSGSDIGSGDEDEGEDDEYEEEAIDEELPSDEELQDQVNKIHMKVTMDEDKRRLRLYQERYLADGDLHSDGPGRMRKFRWKNIDDASQMDMFNRYSEMDDQEAENEEMDEAEAKRRKERFEREQWLREQLENGNKEEEEIGENSQFMKLAKKVTEKVLQRRATIETTDAKKQGSKDATEIHRPFSLPKMKTGSLLNKPKEVLQKLAAMSDLNPNAPRNTRNFVFHTLSPQKKEESADKPKPKVRKIISAATPSPKRFKSDRSNAVHSKNRSIFPFLEN</sequence>
<feature type="region of interest" description="Disordered" evidence="5">
    <location>
        <begin position="761"/>
        <end position="781"/>
    </location>
</feature>
<feature type="compositionally biased region" description="Basic and acidic residues" evidence="5">
    <location>
        <begin position="1163"/>
        <end position="1178"/>
    </location>
</feature>
<dbReference type="GO" id="GO:0033314">
    <property type="term" value="P:mitotic DNA replication checkpoint signaling"/>
    <property type="evidence" value="ECO:0007669"/>
    <property type="project" value="TreeGrafter"/>
</dbReference>
<dbReference type="Proteomes" id="UP000824782">
    <property type="component" value="Unassembled WGS sequence"/>
</dbReference>
<dbReference type="GO" id="GO:0010997">
    <property type="term" value="F:anaphase-promoting complex binding"/>
    <property type="evidence" value="ECO:0007669"/>
    <property type="project" value="TreeGrafter"/>
</dbReference>
<feature type="region of interest" description="Disordered" evidence="5">
    <location>
        <begin position="22"/>
        <end position="54"/>
    </location>
</feature>
<feature type="coiled-coil region" evidence="4">
    <location>
        <begin position="1094"/>
        <end position="1124"/>
    </location>
</feature>
<reference evidence="6" key="1">
    <citation type="thesis" date="2020" institute="ProQuest LLC" country="789 East Eisenhower Parkway, Ann Arbor, MI, USA">
        <title>Comparative Genomics and Chromosome Evolution.</title>
        <authorList>
            <person name="Mudd A.B."/>
        </authorList>
    </citation>
    <scope>NUCLEOTIDE SEQUENCE</scope>
    <source>
        <strain evidence="6">237g6f4</strain>
        <tissue evidence="6">Blood</tissue>
    </source>
</reference>